<feature type="transmembrane region" description="Helical" evidence="13">
    <location>
        <begin position="261"/>
        <end position="285"/>
    </location>
</feature>
<keyword evidence="10 12" id="KW-0807">Transducer</keyword>
<keyword evidence="5 12" id="KW-0812">Transmembrane</keyword>
<keyword evidence="7 12" id="KW-0297">G-protein coupled receptor</keyword>
<feature type="transmembrane region" description="Helical" evidence="13">
    <location>
        <begin position="182"/>
        <end position="207"/>
    </location>
</feature>
<feature type="transmembrane region" description="Helical" evidence="13">
    <location>
        <begin position="44"/>
        <end position="72"/>
    </location>
</feature>
<evidence type="ECO:0000256" key="3">
    <source>
        <dbReference type="ARBA" id="ARBA00022480"/>
    </source>
</evidence>
<dbReference type="Pfam" id="PF05296">
    <property type="entry name" value="TAS2R"/>
    <property type="match status" value="1"/>
</dbReference>
<feature type="transmembrane region" description="Helical" evidence="13">
    <location>
        <begin position="235"/>
        <end position="255"/>
    </location>
</feature>
<evidence type="ECO:0000256" key="12">
    <source>
        <dbReference type="RuleBase" id="RU004424"/>
    </source>
</evidence>
<evidence type="ECO:0000256" key="4">
    <source>
        <dbReference type="ARBA" id="ARBA00022606"/>
    </source>
</evidence>
<dbReference type="InterPro" id="IPR007960">
    <property type="entry name" value="TAS2R"/>
</dbReference>
<dbReference type="Ensembl" id="ENSVURT00010031872.1">
    <property type="protein sequence ID" value="ENSVURP00010027968.1"/>
    <property type="gene ID" value="ENSVURG00010021413.1"/>
</dbReference>
<evidence type="ECO:0000313" key="15">
    <source>
        <dbReference type="Proteomes" id="UP000314987"/>
    </source>
</evidence>
<dbReference type="PANTHER" id="PTHR11394">
    <property type="entry name" value="TASTE RECEPTOR TYPE 2"/>
    <property type="match status" value="1"/>
</dbReference>
<dbReference type="AlphaFoldDB" id="A0A4X2LV64"/>
<evidence type="ECO:0000256" key="13">
    <source>
        <dbReference type="SAM" id="Phobius"/>
    </source>
</evidence>
<evidence type="ECO:0000256" key="6">
    <source>
        <dbReference type="ARBA" id="ARBA00022989"/>
    </source>
</evidence>
<dbReference type="Proteomes" id="UP000314987">
    <property type="component" value="Unassembled WGS sequence"/>
</dbReference>
<evidence type="ECO:0000256" key="9">
    <source>
        <dbReference type="ARBA" id="ARBA00023170"/>
    </source>
</evidence>
<dbReference type="OMA" id="KFQQPFR"/>
<reference evidence="15" key="1">
    <citation type="submission" date="2018-12" db="EMBL/GenBank/DDBJ databases">
        <authorList>
            <person name="Yazar S."/>
        </authorList>
    </citation>
    <scope>NUCLEOTIDE SEQUENCE [LARGE SCALE GENOMIC DNA]</scope>
</reference>
<accession>A0A4X2LV64</accession>
<keyword evidence="4 12" id="KW-0716">Sensory transduction</keyword>
<organism evidence="14 15">
    <name type="scientific">Vombatus ursinus</name>
    <name type="common">Common wombat</name>
    <dbReference type="NCBI Taxonomy" id="29139"/>
    <lineage>
        <taxon>Eukaryota</taxon>
        <taxon>Metazoa</taxon>
        <taxon>Chordata</taxon>
        <taxon>Craniata</taxon>
        <taxon>Vertebrata</taxon>
        <taxon>Euteleostomi</taxon>
        <taxon>Mammalia</taxon>
        <taxon>Metatheria</taxon>
        <taxon>Diprotodontia</taxon>
        <taxon>Vombatidae</taxon>
        <taxon>Vombatus</taxon>
    </lineage>
</organism>
<dbReference type="STRING" id="29139.ENSVURP00010027968"/>
<evidence type="ECO:0000256" key="1">
    <source>
        <dbReference type="ARBA" id="ARBA00004141"/>
    </source>
</evidence>
<dbReference type="FunFam" id="1.20.1070.10:FF:000055">
    <property type="entry name" value="Taste receptor type 2"/>
    <property type="match status" value="1"/>
</dbReference>
<evidence type="ECO:0000256" key="11">
    <source>
        <dbReference type="RuleBase" id="RU004423"/>
    </source>
</evidence>
<dbReference type="GO" id="GO:0016020">
    <property type="term" value="C:membrane"/>
    <property type="evidence" value="ECO:0007669"/>
    <property type="project" value="UniProtKB-SubCell"/>
</dbReference>
<evidence type="ECO:0000256" key="7">
    <source>
        <dbReference type="ARBA" id="ARBA00023040"/>
    </source>
</evidence>
<reference evidence="14" key="3">
    <citation type="submission" date="2025-09" db="UniProtKB">
        <authorList>
            <consortium name="Ensembl"/>
        </authorList>
    </citation>
    <scope>IDENTIFICATION</scope>
</reference>
<name>A0A4X2LV64_VOMUR</name>
<protein>
    <recommendedName>
        <fullName evidence="12">Taste receptor type 2</fullName>
    </recommendedName>
</protein>
<dbReference type="GeneTree" id="ENSGT01150000286961"/>
<keyword evidence="6 13" id="KW-1133">Transmembrane helix</keyword>
<evidence type="ECO:0000256" key="2">
    <source>
        <dbReference type="ARBA" id="ARBA00007376"/>
    </source>
</evidence>
<dbReference type="PANTHER" id="PTHR11394:SF57">
    <property type="entry name" value="TASTE RECEPTOR TYPE 2"/>
    <property type="match status" value="1"/>
</dbReference>
<keyword evidence="8 12" id="KW-0472">Membrane</keyword>
<keyword evidence="9 12" id="KW-0675">Receptor</keyword>
<keyword evidence="3 12" id="KW-0919">Taste</keyword>
<reference evidence="14" key="2">
    <citation type="submission" date="2025-08" db="UniProtKB">
        <authorList>
            <consortium name="Ensembl"/>
        </authorList>
    </citation>
    <scope>IDENTIFICATION</scope>
</reference>
<feature type="transmembrane region" description="Helical" evidence="13">
    <location>
        <begin position="12"/>
        <end position="32"/>
    </location>
</feature>
<dbReference type="GO" id="GO:0033038">
    <property type="term" value="F:bitter taste receptor activity"/>
    <property type="evidence" value="ECO:0007669"/>
    <property type="project" value="InterPro"/>
</dbReference>
<feature type="transmembrane region" description="Helical" evidence="13">
    <location>
        <begin position="129"/>
        <end position="152"/>
    </location>
</feature>
<sequence>MISLGEISHTIVLTVLFIIGIIGNGFLVVVNVSKLIQNKKLISIELLLTCLGISRLGLQILLTFQVVMSIFFAKIYRQNIYGSLFFFIWMFLNSSSFWFATCLGIFYCLKICGFTHPCFLWLKFRISKLMPWMLLGSLVISVITAALSAYMWNSSTESYTDWSKNVSLASHDSEKVTISDMLLVNLILIFPLGLFVMCTVTLFASLYSHTHRMQTSSSGLGNPSAEAHINALRTVVTFFCLFISYFAALMVNLTFTVPFRSLLFFILKDVMAAYPSGHSVIIILGNSKYQQSFRRILGLAKKS</sequence>
<dbReference type="SUPFAM" id="SSF81321">
    <property type="entry name" value="Family A G protein-coupled receptor-like"/>
    <property type="match status" value="1"/>
</dbReference>
<evidence type="ECO:0000256" key="5">
    <source>
        <dbReference type="ARBA" id="ARBA00022692"/>
    </source>
</evidence>
<evidence type="ECO:0000256" key="8">
    <source>
        <dbReference type="ARBA" id="ARBA00023136"/>
    </source>
</evidence>
<comment type="similarity">
    <text evidence="2 11">Belongs to the G-protein coupled receptor T2R family.</text>
</comment>
<evidence type="ECO:0000256" key="10">
    <source>
        <dbReference type="ARBA" id="ARBA00023224"/>
    </source>
</evidence>
<evidence type="ECO:0000313" key="14">
    <source>
        <dbReference type="Ensembl" id="ENSVURP00010027968.1"/>
    </source>
</evidence>
<proteinExistence type="inferred from homology"/>
<dbReference type="Gene3D" id="1.20.1070.10">
    <property type="entry name" value="Rhodopsin 7-helix transmembrane proteins"/>
    <property type="match status" value="1"/>
</dbReference>
<comment type="subcellular location">
    <subcellularLocation>
        <location evidence="1 12">Membrane</location>
        <topology evidence="1 12">Multi-pass membrane protein</topology>
    </subcellularLocation>
</comment>
<keyword evidence="15" id="KW-1185">Reference proteome</keyword>
<feature type="transmembrane region" description="Helical" evidence="13">
    <location>
        <begin position="84"/>
        <end position="109"/>
    </location>
</feature>
<dbReference type="GO" id="GO:0004930">
    <property type="term" value="F:G protein-coupled receptor activity"/>
    <property type="evidence" value="ECO:0007669"/>
    <property type="project" value="UniProtKB-KW"/>
</dbReference>